<comment type="caution">
    <text evidence="3">The sequence shown here is derived from an EMBL/GenBank/DDBJ whole genome shotgun (WGS) entry which is preliminary data.</text>
</comment>
<protein>
    <submittedName>
        <fullName evidence="3">Uncharacterized protein</fullName>
    </submittedName>
</protein>
<feature type="transmembrane region" description="Helical" evidence="2">
    <location>
        <begin position="30"/>
        <end position="50"/>
    </location>
</feature>
<evidence type="ECO:0000256" key="1">
    <source>
        <dbReference type="PROSITE-ProRule" id="PRU00339"/>
    </source>
</evidence>
<keyword evidence="1" id="KW-0802">TPR repeat</keyword>
<dbReference type="PANTHER" id="PTHR44395">
    <property type="match status" value="1"/>
</dbReference>
<dbReference type="Pfam" id="PF13424">
    <property type="entry name" value="TPR_12"/>
    <property type="match status" value="1"/>
</dbReference>
<dbReference type="EMBL" id="MUJZ01033486">
    <property type="protein sequence ID" value="OTF77278.1"/>
    <property type="molecule type" value="Genomic_DNA"/>
</dbReference>
<proteinExistence type="predicted"/>
<keyword evidence="2" id="KW-0812">Transmembrane</keyword>
<name>A0A1Y3BBJ9_EURMA</name>
<organism evidence="3 4">
    <name type="scientific">Euroglyphus maynei</name>
    <name type="common">Mayne's house dust mite</name>
    <dbReference type="NCBI Taxonomy" id="6958"/>
    <lineage>
        <taxon>Eukaryota</taxon>
        <taxon>Metazoa</taxon>
        <taxon>Ecdysozoa</taxon>
        <taxon>Arthropoda</taxon>
        <taxon>Chelicerata</taxon>
        <taxon>Arachnida</taxon>
        <taxon>Acari</taxon>
        <taxon>Acariformes</taxon>
        <taxon>Sarcoptiformes</taxon>
        <taxon>Astigmata</taxon>
        <taxon>Psoroptidia</taxon>
        <taxon>Analgoidea</taxon>
        <taxon>Pyroglyphidae</taxon>
        <taxon>Pyroglyphinae</taxon>
        <taxon>Euroglyphus</taxon>
    </lineage>
</organism>
<dbReference type="PROSITE" id="PS50005">
    <property type="entry name" value="TPR"/>
    <property type="match status" value="3"/>
</dbReference>
<keyword evidence="4" id="KW-1185">Reference proteome</keyword>
<dbReference type="OrthoDB" id="6500705at2759"/>
<feature type="repeat" description="TPR" evidence="1">
    <location>
        <begin position="104"/>
        <end position="137"/>
    </location>
</feature>
<dbReference type="Pfam" id="PF00515">
    <property type="entry name" value="TPR_1"/>
    <property type="match status" value="1"/>
</dbReference>
<keyword evidence="2" id="KW-0472">Membrane</keyword>
<sequence length="293" mass="34379">MASLALMIFPFIPASNIFFPVGFVIAERILYIPSFGYCMLIAHCIKKLLYHLSDQKFSVEKYIIHIFVIILIIVQSSRTIMRNEDWKNERNIYSSGIRMNPNNAKLFNNLGHVYEIEKQYYKALDLFIEAIRIQPDDIGAYCNVARVYERLGRVNLAEQYYSKAKSILMSELRQNNDDNFSRIAPTHLSLFLNLANIISRNRSRLIEADDLYRQVIRMRPDYVEAYINRGDILLRMNRTNEADHIYRMALNYDHNNADIYYNLGVVAIHSNHFDKAIDYFDKTIELNSKHLVS</sequence>
<dbReference type="PROSITE" id="PS50293">
    <property type="entry name" value="TPR_REGION"/>
    <property type="match status" value="2"/>
</dbReference>
<feature type="repeat" description="TPR" evidence="1">
    <location>
        <begin position="257"/>
        <end position="290"/>
    </location>
</feature>
<evidence type="ECO:0000313" key="3">
    <source>
        <dbReference type="EMBL" id="OTF77278.1"/>
    </source>
</evidence>
<dbReference type="GO" id="GO:0035269">
    <property type="term" value="P:protein O-linked glycosylation via mannose"/>
    <property type="evidence" value="ECO:0007669"/>
    <property type="project" value="TreeGrafter"/>
</dbReference>
<feature type="repeat" description="TPR" evidence="1">
    <location>
        <begin position="223"/>
        <end position="256"/>
    </location>
</feature>
<dbReference type="SMART" id="SM00028">
    <property type="entry name" value="TPR"/>
    <property type="match status" value="4"/>
</dbReference>
<reference evidence="3 4" key="1">
    <citation type="submission" date="2017-03" db="EMBL/GenBank/DDBJ databases">
        <title>Genome Survey of Euroglyphus maynei.</title>
        <authorList>
            <person name="Arlian L.G."/>
            <person name="Morgan M.S."/>
            <person name="Rider S.D."/>
        </authorList>
    </citation>
    <scope>NUCLEOTIDE SEQUENCE [LARGE SCALE GENOMIC DNA]</scope>
    <source>
        <strain evidence="3">Arlian Lab</strain>
        <tissue evidence="3">Whole body</tissue>
    </source>
</reference>
<feature type="transmembrane region" description="Helical" evidence="2">
    <location>
        <begin position="62"/>
        <end position="81"/>
    </location>
</feature>
<dbReference type="PANTHER" id="PTHR44395:SF1">
    <property type="entry name" value="PROTEIN O-MANNOSYL-TRANSFERASE TMTC3"/>
    <property type="match status" value="1"/>
</dbReference>
<keyword evidence="2" id="KW-1133">Transmembrane helix</keyword>
<feature type="transmembrane region" description="Helical" evidence="2">
    <location>
        <begin position="6"/>
        <end position="25"/>
    </location>
</feature>
<dbReference type="InterPro" id="IPR019734">
    <property type="entry name" value="TPR_rpt"/>
</dbReference>
<dbReference type="Pfam" id="PF13181">
    <property type="entry name" value="TPR_8"/>
    <property type="match status" value="1"/>
</dbReference>
<gene>
    <name evidence="3" type="ORF">BLA29_006324</name>
</gene>
<dbReference type="InterPro" id="IPR011990">
    <property type="entry name" value="TPR-like_helical_dom_sf"/>
</dbReference>
<dbReference type="Proteomes" id="UP000194236">
    <property type="component" value="Unassembled WGS sequence"/>
</dbReference>
<dbReference type="SUPFAM" id="SSF48452">
    <property type="entry name" value="TPR-like"/>
    <property type="match status" value="1"/>
</dbReference>
<dbReference type="Gene3D" id="1.25.40.10">
    <property type="entry name" value="Tetratricopeptide repeat domain"/>
    <property type="match status" value="2"/>
</dbReference>
<dbReference type="GO" id="GO:0005783">
    <property type="term" value="C:endoplasmic reticulum"/>
    <property type="evidence" value="ECO:0007669"/>
    <property type="project" value="TreeGrafter"/>
</dbReference>
<dbReference type="AlphaFoldDB" id="A0A1Y3BBJ9"/>
<accession>A0A1Y3BBJ9</accession>
<evidence type="ECO:0000256" key="2">
    <source>
        <dbReference type="SAM" id="Phobius"/>
    </source>
</evidence>
<dbReference type="GO" id="GO:0000030">
    <property type="term" value="F:mannosyltransferase activity"/>
    <property type="evidence" value="ECO:0007669"/>
    <property type="project" value="TreeGrafter"/>
</dbReference>
<evidence type="ECO:0000313" key="4">
    <source>
        <dbReference type="Proteomes" id="UP000194236"/>
    </source>
</evidence>